<keyword evidence="4" id="KW-1185">Reference proteome</keyword>
<reference evidence="4" key="1">
    <citation type="journal article" date="2019" name="Int. J. Syst. Evol. Microbiol.">
        <title>The Global Catalogue of Microorganisms (GCM) 10K type strain sequencing project: providing services to taxonomists for standard genome sequencing and annotation.</title>
        <authorList>
            <consortium name="The Broad Institute Genomics Platform"/>
            <consortium name="The Broad Institute Genome Sequencing Center for Infectious Disease"/>
            <person name="Wu L."/>
            <person name="Ma J."/>
        </authorList>
    </citation>
    <scope>NUCLEOTIDE SEQUENCE [LARGE SCALE GENOMIC DNA]</scope>
    <source>
        <strain evidence="4">DT43</strain>
    </source>
</reference>
<evidence type="ECO:0000313" key="4">
    <source>
        <dbReference type="Proteomes" id="UP001596110"/>
    </source>
</evidence>
<dbReference type="InterPro" id="IPR001387">
    <property type="entry name" value="Cro/C1-type_HTH"/>
</dbReference>
<dbReference type="RefSeq" id="WP_156806328.1">
    <property type="nucleotide sequence ID" value="NZ_JBHSOJ010000032.1"/>
</dbReference>
<comment type="caution">
    <text evidence="3">The sequence shown here is derived from an EMBL/GenBank/DDBJ whole genome shotgun (WGS) entry which is preliminary data.</text>
</comment>
<dbReference type="InterPro" id="IPR040819">
    <property type="entry name" value="Rol_Rep_N"/>
</dbReference>
<gene>
    <name evidence="3" type="ORF">ACFPQ3_10895</name>
</gene>
<accession>A0ABW0UGE6</accession>
<evidence type="ECO:0000259" key="1">
    <source>
        <dbReference type="Pfam" id="PF02486"/>
    </source>
</evidence>
<keyword evidence="3" id="KW-0396">Initiation factor</keyword>
<dbReference type="InterPro" id="IPR003491">
    <property type="entry name" value="REP-like_C"/>
</dbReference>
<evidence type="ECO:0000313" key="3">
    <source>
        <dbReference type="EMBL" id="MFC5632033.1"/>
    </source>
</evidence>
<dbReference type="SUPFAM" id="SSF47413">
    <property type="entry name" value="lambda repressor-like DNA-binding domains"/>
    <property type="match status" value="1"/>
</dbReference>
<dbReference type="Pfam" id="PF02486">
    <property type="entry name" value="Rep_trans"/>
    <property type="match status" value="1"/>
</dbReference>
<sequence>MSKDRIIDRKHLLSLRRDKIRVNQKSFAEIVGMPVDTLRSYEQGRRLLTADKFREIKDCLGYREDSGSLRVMIDYLRITFKDVTDLDFFCQTYLYCPLSEFVSTDKKLMMYTHLWRRGDIWIFDYADKSQTGNYQITLQLSGAGCRQYELILEREGLTWEEALQKMYFERTDMKTTRVDIALDEMYLGYDNESEQLQLSDLITKVYQGELLYDRMDKWNYIGGGSLDIESGESNGISIYFGSRQSDMYFNFYEKRYELAKKEKMTVTESLEVFDIWNRYEIRLSQGKAHKWLEDFVGGVPIDDLSKGIIRQKLEVYDGNNEWGAYLPDSKWQRLFGDGMKVKLSTSPEAYSIERTIKWLVYQVSNSLKLVEEADRILNTTYLRLIMEAGELTEETENVLKQLSVSDIQFIEEELRKGA</sequence>
<feature type="domain" description="Replication initiation protein-like C-terminal" evidence="1">
    <location>
        <begin position="174"/>
        <end position="383"/>
    </location>
</feature>
<organism evidence="3 4">
    <name type="scientific">Streptococcus caledonicus</name>
    <dbReference type="NCBI Taxonomy" id="2614158"/>
    <lineage>
        <taxon>Bacteria</taxon>
        <taxon>Bacillati</taxon>
        <taxon>Bacillota</taxon>
        <taxon>Bacilli</taxon>
        <taxon>Lactobacillales</taxon>
        <taxon>Streptococcaceae</taxon>
        <taxon>Streptococcus</taxon>
    </lineage>
</organism>
<evidence type="ECO:0000259" key="2">
    <source>
        <dbReference type="Pfam" id="PF18106"/>
    </source>
</evidence>
<dbReference type="InterPro" id="IPR010982">
    <property type="entry name" value="Lambda_DNA-bd_dom_sf"/>
</dbReference>
<dbReference type="CDD" id="cd00093">
    <property type="entry name" value="HTH_XRE"/>
    <property type="match status" value="1"/>
</dbReference>
<dbReference type="GO" id="GO:0003743">
    <property type="term" value="F:translation initiation factor activity"/>
    <property type="evidence" value="ECO:0007669"/>
    <property type="project" value="UniProtKB-KW"/>
</dbReference>
<feature type="domain" description="Rolling Circle replication initiation protein N-terminal" evidence="2">
    <location>
        <begin position="71"/>
        <end position="164"/>
    </location>
</feature>
<dbReference type="EMBL" id="JBHSOJ010000032">
    <property type="protein sequence ID" value="MFC5632033.1"/>
    <property type="molecule type" value="Genomic_DNA"/>
</dbReference>
<keyword evidence="3" id="KW-0648">Protein biosynthesis</keyword>
<protein>
    <submittedName>
        <fullName evidence="3">Replication initiation factor domain-containing protein</fullName>
    </submittedName>
</protein>
<dbReference type="Proteomes" id="UP001596110">
    <property type="component" value="Unassembled WGS sequence"/>
</dbReference>
<name>A0ABW0UGE6_9STRE</name>
<dbReference type="Pfam" id="PF18106">
    <property type="entry name" value="Rol_Rep_N"/>
    <property type="match status" value="1"/>
</dbReference>
<proteinExistence type="predicted"/>